<dbReference type="PATRIC" id="fig|587753.10.peg.2984"/>
<organism evidence="1 2">
    <name type="scientific">Pseudomonas chlororaphis</name>
    <dbReference type="NCBI Taxonomy" id="587753"/>
    <lineage>
        <taxon>Bacteria</taxon>
        <taxon>Pseudomonadati</taxon>
        <taxon>Pseudomonadota</taxon>
        <taxon>Gammaproteobacteria</taxon>
        <taxon>Pseudomonadales</taxon>
        <taxon>Pseudomonadaceae</taxon>
        <taxon>Pseudomonas</taxon>
    </lineage>
</organism>
<dbReference type="Gene3D" id="3.90.1070.10">
    <property type="match status" value="1"/>
</dbReference>
<dbReference type="NCBIfam" id="TIGR01484">
    <property type="entry name" value="HAD-SF-IIB"/>
    <property type="match status" value="1"/>
</dbReference>
<dbReference type="InterPro" id="IPR023214">
    <property type="entry name" value="HAD_sf"/>
</dbReference>
<dbReference type="PANTHER" id="PTHR10000:SF8">
    <property type="entry name" value="HAD SUPERFAMILY HYDROLASE-LIKE, TYPE 3"/>
    <property type="match status" value="1"/>
</dbReference>
<dbReference type="OrthoDB" id="5292903at2"/>
<dbReference type="GO" id="GO:0005829">
    <property type="term" value="C:cytosol"/>
    <property type="evidence" value="ECO:0007669"/>
    <property type="project" value="TreeGrafter"/>
</dbReference>
<reference evidence="1 2" key="1">
    <citation type="journal article" date="2015" name="Mol. Plant Microbe Interact.">
        <title>Comparative Genomic Analysis of Pseudomonas chlororaphis PCL1606 Reveals New Insight into Antifungal Compounds Involved in Biocontrol.</title>
        <authorList>
            <person name="Calderon C.E."/>
            <person name="Ramos C."/>
            <person name="de Vicente A."/>
            <person name="Cazorla F.M."/>
        </authorList>
    </citation>
    <scope>NUCLEOTIDE SEQUENCE [LARGE SCALE GENOMIC DNA]</scope>
    <source>
        <strain evidence="1 2">PCL1606</strain>
    </source>
</reference>
<dbReference type="PANTHER" id="PTHR10000">
    <property type="entry name" value="PHOSPHOSERINE PHOSPHATASE"/>
    <property type="match status" value="1"/>
</dbReference>
<evidence type="ECO:0000313" key="1">
    <source>
        <dbReference type="EMBL" id="AKA24444.1"/>
    </source>
</evidence>
<evidence type="ECO:0008006" key="3">
    <source>
        <dbReference type="Google" id="ProtNLM"/>
    </source>
</evidence>
<dbReference type="EMBL" id="CP011110">
    <property type="protein sequence ID" value="AKA24444.1"/>
    <property type="molecule type" value="Genomic_DNA"/>
</dbReference>
<dbReference type="InterPro" id="IPR036412">
    <property type="entry name" value="HAD-like_sf"/>
</dbReference>
<sequence length="260" mass="28396">MKNLSTASPAEFAGVRFVLTDMDETLTYRGRLAAATYNALERLQDGGIRVIPVTGAPAGWCDQMARMWPVDGVIGENGGLFFQRTADGHELRRHFWHAAEERARVWERLQAIAGEVRARVPEAVLASDQPFRQTSLAFAQPAHAETRQALAEALREAGADVTVNNLWVLAWLGGYDKLSMSRRILADVHGLDIDSHGEAVLYCGDSTNDGPMFAFFRHTVGVSTVREYLPHLAKAPAWITRGPGGAGFVEAADRLLAGRG</sequence>
<dbReference type="SUPFAM" id="SSF56784">
    <property type="entry name" value="HAD-like"/>
    <property type="match status" value="1"/>
</dbReference>
<dbReference type="GO" id="GO:0016791">
    <property type="term" value="F:phosphatase activity"/>
    <property type="evidence" value="ECO:0007669"/>
    <property type="project" value="TreeGrafter"/>
</dbReference>
<accession>A0A0D5Y0E5</accession>
<protein>
    <recommendedName>
        <fullName evidence="3">HAD-IIB family hydrolase</fullName>
    </recommendedName>
</protein>
<dbReference type="AlphaFoldDB" id="A0A0D5Y0E5"/>
<gene>
    <name evidence="1" type="ORF">PCL1606_29930</name>
</gene>
<dbReference type="GO" id="GO:0000287">
    <property type="term" value="F:magnesium ion binding"/>
    <property type="evidence" value="ECO:0007669"/>
    <property type="project" value="TreeGrafter"/>
</dbReference>
<dbReference type="Proteomes" id="UP000032748">
    <property type="component" value="Chromosome"/>
</dbReference>
<proteinExistence type="predicted"/>
<dbReference type="InterPro" id="IPR006379">
    <property type="entry name" value="HAD-SF_hydro_IIB"/>
</dbReference>
<dbReference type="KEGG" id="pcz:PCL1606_29930"/>
<dbReference type="Pfam" id="PF08282">
    <property type="entry name" value="Hydrolase_3"/>
    <property type="match status" value="1"/>
</dbReference>
<name>A0A0D5Y0E5_9PSED</name>
<dbReference type="RefSeq" id="WP_044463154.1">
    <property type="nucleotide sequence ID" value="NZ_CP011110.1"/>
</dbReference>
<evidence type="ECO:0000313" key="2">
    <source>
        <dbReference type="Proteomes" id="UP000032748"/>
    </source>
</evidence>
<dbReference type="Gene3D" id="3.40.50.1000">
    <property type="entry name" value="HAD superfamily/HAD-like"/>
    <property type="match status" value="1"/>
</dbReference>